<accession>E7RDV4</accession>
<reference evidence="1 2" key="1">
    <citation type="journal article" date="2011" name="J. Bacteriol.">
        <title>The Draft Genome of Planococcus donghaensis MPA1U2 Reveals Nonsporulation Pathways Controlled by a Conserved Spo0A Regulon.</title>
        <authorList>
            <person name="Pearson M.D."/>
            <person name="Noller H.F."/>
        </authorList>
    </citation>
    <scope>NUCLEOTIDE SEQUENCE [LARGE SCALE GENOMIC DNA]</scope>
    <source>
        <strain evidence="1 2">MPA1U2</strain>
    </source>
</reference>
<protein>
    <submittedName>
        <fullName evidence="1">Uncharacterized protein</fullName>
    </submittedName>
</protein>
<dbReference type="EMBL" id="AEPB01000010">
    <property type="protein sequence ID" value="EGA90860.1"/>
    <property type="molecule type" value="Genomic_DNA"/>
</dbReference>
<comment type="caution">
    <text evidence="1">The sequence shown here is derived from an EMBL/GenBank/DDBJ whole genome shotgun (WGS) entry which is preliminary data.</text>
</comment>
<evidence type="ECO:0000313" key="2">
    <source>
        <dbReference type="Proteomes" id="UP000003052"/>
    </source>
</evidence>
<evidence type="ECO:0000313" key="1">
    <source>
        <dbReference type="EMBL" id="EGA90860.1"/>
    </source>
</evidence>
<dbReference type="AlphaFoldDB" id="E7RDV4"/>
<organism evidence="1 2">
    <name type="scientific">Planococcus donghaensis MPA1U2</name>
    <dbReference type="NCBI Taxonomy" id="933115"/>
    <lineage>
        <taxon>Bacteria</taxon>
        <taxon>Bacillati</taxon>
        <taxon>Bacillota</taxon>
        <taxon>Bacilli</taxon>
        <taxon>Bacillales</taxon>
        <taxon>Caryophanaceae</taxon>
        <taxon>Planococcus</taxon>
    </lineage>
</organism>
<proteinExistence type="predicted"/>
<gene>
    <name evidence="1" type="ORF">GPDM_03170</name>
</gene>
<name>E7RDV4_9BACL</name>
<dbReference type="Proteomes" id="UP000003052">
    <property type="component" value="Unassembled WGS sequence"/>
</dbReference>
<sequence>MLTLLLTLLFKDHRVWIVKQCRTLRNTGGEMHRFKGKTSNLVLKSMQAYGLITFLKFVNTFSPGLFGLSR</sequence>